<feature type="domain" description="SH3" evidence="4">
    <location>
        <begin position="543"/>
        <end position="614"/>
    </location>
</feature>
<feature type="compositionally biased region" description="Basic and acidic residues" evidence="3">
    <location>
        <begin position="318"/>
        <end position="336"/>
    </location>
</feature>
<dbReference type="Gene3D" id="2.30.30.40">
    <property type="entry name" value="SH3 Domains"/>
    <property type="match status" value="2"/>
</dbReference>
<feature type="compositionally biased region" description="Low complexity" evidence="3">
    <location>
        <begin position="337"/>
        <end position="360"/>
    </location>
</feature>
<keyword evidence="1 2" id="KW-0728">SH3 domain</keyword>
<dbReference type="PROSITE" id="PS50002">
    <property type="entry name" value="SH3"/>
    <property type="match status" value="1"/>
</dbReference>
<dbReference type="PROSITE" id="PS50200">
    <property type="entry name" value="RA"/>
    <property type="match status" value="1"/>
</dbReference>
<name>A0A2X0NCD2_9BASI</name>
<dbReference type="Proteomes" id="UP000249464">
    <property type="component" value="Unassembled WGS sequence"/>
</dbReference>
<feature type="compositionally biased region" description="Polar residues" evidence="3">
    <location>
        <begin position="182"/>
        <end position="203"/>
    </location>
</feature>
<evidence type="ECO:0000256" key="3">
    <source>
        <dbReference type="SAM" id="MobiDB-lite"/>
    </source>
</evidence>
<evidence type="ECO:0000259" key="5">
    <source>
        <dbReference type="PROSITE" id="PS50105"/>
    </source>
</evidence>
<evidence type="ECO:0000256" key="2">
    <source>
        <dbReference type="PROSITE-ProRule" id="PRU00192"/>
    </source>
</evidence>
<evidence type="ECO:0000259" key="6">
    <source>
        <dbReference type="PROSITE" id="PS50200"/>
    </source>
</evidence>
<dbReference type="InterPro" id="IPR013761">
    <property type="entry name" value="SAM/pointed_sf"/>
</dbReference>
<dbReference type="Pfam" id="PF07647">
    <property type="entry name" value="SAM_2"/>
    <property type="match status" value="1"/>
</dbReference>
<feature type="region of interest" description="Disordered" evidence="3">
    <location>
        <begin position="266"/>
        <end position="360"/>
    </location>
</feature>
<dbReference type="Gene3D" id="3.10.20.90">
    <property type="entry name" value="Phosphatidylinositol 3-kinase Catalytic Subunit, Chain A, domain 1"/>
    <property type="match status" value="1"/>
</dbReference>
<reference evidence="7 8" key="1">
    <citation type="submission" date="2016-11" db="EMBL/GenBank/DDBJ databases">
        <authorList>
            <person name="Jaros S."/>
            <person name="Januszkiewicz K."/>
            <person name="Wedrychowicz H."/>
        </authorList>
    </citation>
    <scope>NUCLEOTIDE SEQUENCE [LARGE SCALE GENOMIC DNA]</scope>
</reference>
<dbReference type="CDD" id="cd01786">
    <property type="entry name" value="RA_STE50"/>
    <property type="match status" value="1"/>
</dbReference>
<dbReference type="SMART" id="SM00326">
    <property type="entry name" value="SH3"/>
    <property type="match status" value="2"/>
</dbReference>
<dbReference type="InterPro" id="IPR036028">
    <property type="entry name" value="SH3-like_dom_sf"/>
</dbReference>
<accession>A0A2X0NCD2</accession>
<proteinExistence type="predicted"/>
<evidence type="ECO:0000313" key="8">
    <source>
        <dbReference type="Proteomes" id="UP000249464"/>
    </source>
</evidence>
<feature type="region of interest" description="Disordered" evidence="3">
    <location>
        <begin position="158"/>
        <end position="248"/>
    </location>
</feature>
<dbReference type="SMART" id="SM00314">
    <property type="entry name" value="RA"/>
    <property type="match status" value="1"/>
</dbReference>
<dbReference type="InterPro" id="IPR001660">
    <property type="entry name" value="SAM"/>
</dbReference>
<feature type="compositionally biased region" description="Low complexity" evidence="3">
    <location>
        <begin position="210"/>
        <end position="224"/>
    </location>
</feature>
<evidence type="ECO:0000313" key="7">
    <source>
        <dbReference type="EMBL" id="SGZ17203.1"/>
    </source>
</evidence>
<dbReference type="PROSITE" id="PS50105">
    <property type="entry name" value="SAM_DOMAIN"/>
    <property type="match status" value="1"/>
</dbReference>
<feature type="region of interest" description="Disordered" evidence="3">
    <location>
        <begin position="484"/>
        <end position="507"/>
    </location>
</feature>
<sequence>MDKTSPSPTPTATTFAPRSPQCPLIELDESGVADLFASLGFPFYQEQLNQHAITGEILVHLDHEALKDVGIHSVGQRLAILRSVYTLKVQQNIPIEAGHYVPPSEDMESAMMDGQLGVAASTQQVVDLLGERDQRIRNLEMEVQRLYDTLQTMRDDTLLRLPTKAPRPTVRSPTSGLFPHPLSNQSTLPRANSTSVRPSTTAGVLSHSALPDSPRSPMDSPRLLVSDGSLYPSGASSVGDLSPQHHLSPHEYQSVSLPATAVTPTTSFTHVTNDHPGGPGDSHPFNHHLNSSTNPNHSHPQDLSSSTTSSLAVPSRQASDRDRDRDRDRTGWDRSADSSSKPVSSPSAMTTTSVASGTASSSADDAYRSFRVTLEDPCYKVLPAALKKYKINDDWKQYALFICYGNTGEWFRCLCIGRDLCSLWFHLRCAPPIERCLAYDEKPLILFQKLKESNNNPVFMLRHIKDIKSPIAFATAKHAAKKEKRAPGIGNGVDKVPTMNRDGVSARPTRLHHPPVLLPVGKEAGKQGLGVEEDMKPPISPREVPGYCIAIYPYLAEREDEFDVSVGDTFIIISKTKGWWVVYRDLGPSSSSLDSPVPRKSAWVPAGCLLETTVPPLSLTDPSILASSASSLPSTAAKVPIEPQYVVSVSTPNIALSDFAKTRSDELDIKKGQQLRILKRYNHWSYAIREDGHRGWLTAYIPSWFCGRIPRTGEGTPTTPTTAEGLKSSTGASSANLSHSTGSTSNPPTTTSTSNGILKLGSTLPPIKTGGGLMDNVPLLGGRTERTEEV</sequence>
<feature type="compositionally biased region" description="Polar residues" evidence="3">
    <location>
        <begin position="288"/>
        <end position="302"/>
    </location>
</feature>
<dbReference type="InterPro" id="IPR029071">
    <property type="entry name" value="Ubiquitin-like_domsf"/>
</dbReference>
<dbReference type="InterPro" id="IPR000159">
    <property type="entry name" value="RA_dom"/>
</dbReference>
<feature type="compositionally biased region" description="Polar residues" evidence="3">
    <location>
        <begin position="727"/>
        <end position="739"/>
    </location>
</feature>
<protein>
    <submittedName>
        <fullName evidence="7">BQ5605_C020g09103 protein</fullName>
    </submittedName>
</protein>
<dbReference type="Pfam" id="PF00788">
    <property type="entry name" value="RA"/>
    <property type="match status" value="1"/>
</dbReference>
<dbReference type="EMBL" id="FQNC01000082">
    <property type="protein sequence ID" value="SGZ17203.1"/>
    <property type="molecule type" value="Genomic_DNA"/>
</dbReference>
<feature type="compositionally biased region" description="Low complexity" evidence="3">
    <location>
        <begin position="740"/>
        <end position="756"/>
    </location>
</feature>
<gene>
    <name evidence="7" type="primary">BQ5605_C020g09103</name>
    <name evidence="7" type="ORF">BQ5605_C020G09103</name>
</gene>
<keyword evidence="8" id="KW-1185">Reference proteome</keyword>
<evidence type="ECO:0000256" key="1">
    <source>
        <dbReference type="ARBA" id="ARBA00022443"/>
    </source>
</evidence>
<feature type="compositionally biased region" description="Low complexity" evidence="3">
    <location>
        <begin position="712"/>
        <end position="725"/>
    </location>
</feature>
<feature type="region of interest" description="Disordered" evidence="3">
    <location>
        <begin position="711"/>
        <end position="790"/>
    </location>
</feature>
<dbReference type="InterPro" id="IPR001452">
    <property type="entry name" value="SH3_domain"/>
</dbReference>
<feature type="domain" description="Ras-associating" evidence="6">
    <location>
        <begin position="358"/>
        <end position="466"/>
    </location>
</feature>
<dbReference type="GO" id="GO:0007165">
    <property type="term" value="P:signal transduction"/>
    <property type="evidence" value="ECO:0007669"/>
    <property type="project" value="InterPro"/>
</dbReference>
<dbReference type="SUPFAM" id="SSF54236">
    <property type="entry name" value="Ubiquitin-like"/>
    <property type="match status" value="1"/>
</dbReference>
<dbReference type="CDD" id="cd00174">
    <property type="entry name" value="SH3"/>
    <property type="match status" value="1"/>
</dbReference>
<dbReference type="Gene3D" id="1.10.150.50">
    <property type="entry name" value="Transcription Factor, Ets-1"/>
    <property type="match status" value="1"/>
</dbReference>
<dbReference type="SUPFAM" id="SSF50044">
    <property type="entry name" value="SH3-domain"/>
    <property type="match status" value="2"/>
</dbReference>
<dbReference type="SUPFAM" id="SSF47769">
    <property type="entry name" value="SAM/Pointed domain"/>
    <property type="match status" value="1"/>
</dbReference>
<dbReference type="AlphaFoldDB" id="A0A2X0NCD2"/>
<evidence type="ECO:0000259" key="4">
    <source>
        <dbReference type="PROSITE" id="PS50002"/>
    </source>
</evidence>
<dbReference type="Pfam" id="PF00018">
    <property type="entry name" value="SH3_1"/>
    <property type="match status" value="2"/>
</dbReference>
<organism evidence="7 8">
    <name type="scientific">Microbotryum silenes-dioicae</name>
    <dbReference type="NCBI Taxonomy" id="796604"/>
    <lineage>
        <taxon>Eukaryota</taxon>
        <taxon>Fungi</taxon>
        <taxon>Dikarya</taxon>
        <taxon>Basidiomycota</taxon>
        <taxon>Pucciniomycotina</taxon>
        <taxon>Microbotryomycetes</taxon>
        <taxon>Microbotryales</taxon>
        <taxon>Microbotryaceae</taxon>
        <taxon>Microbotryum</taxon>
    </lineage>
</organism>
<dbReference type="SMART" id="SM00454">
    <property type="entry name" value="SAM"/>
    <property type="match status" value="1"/>
</dbReference>
<feature type="domain" description="SAM" evidence="5">
    <location>
        <begin position="27"/>
        <end position="90"/>
    </location>
</feature>
<dbReference type="STRING" id="796604.A0A2X0NCD2"/>